<accession>A0A074WI19</accession>
<dbReference type="HOGENOM" id="CLU_541810_0_0_1"/>
<dbReference type="OrthoDB" id="3799453at2759"/>
<evidence type="ECO:0000313" key="2">
    <source>
        <dbReference type="EMBL" id="KEQ69472.1"/>
    </source>
</evidence>
<name>A0A074WI19_9PEZI</name>
<protein>
    <submittedName>
        <fullName evidence="2">Uncharacterized protein</fullName>
    </submittedName>
</protein>
<sequence>MADRNAKPSADEAAYNFALVAYKHGLDQDTYTDRLLKVRNIGRNSLETETTKGTEIGVPDLAPTVAELDIPDNFANVVLWVGMRPEDAERYQAKQSRKTTAANEDDEETEPPTPGASVAPKKTGLSVSNINTPTVLESDPEALRVVLELKAGSGQRQFFVLVNPDADGLCDTYKIKKESVFFFKQFRDDNQGVVENRRTGWPKLAQQHVDRILNTGPETTTKKKKSSPQDIEVPAPMNLANDLASLAVLYDNTSRNGEKVGPLQQILDLLLAVDNGDARYAPPVQNAALCTILAITKAFSQEHARQAKEEIEAMWPALLELNITVQDMTSLGNALRAADLTIEHRLVRFFLVCFVDILHSTIQHPDEESCVLWAKEAHRLARLAVGSPDKEPREVKNRDFITYVDALTHTMKSLLKRMDLHTQALSKSQGSGAVPHDIDSIWERFKAKPDLDSAILAATSYHRYNVAQIMLRDKDISERLEKIVAQLEEMSVGLKELDDEEDD</sequence>
<feature type="region of interest" description="Disordered" evidence="1">
    <location>
        <begin position="90"/>
        <end position="132"/>
    </location>
</feature>
<dbReference type="EMBL" id="KL584721">
    <property type="protein sequence ID" value="KEQ69472.1"/>
    <property type="molecule type" value="Genomic_DNA"/>
</dbReference>
<keyword evidence="3" id="KW-1185">Reference proteome</keyword>
<dbReference type="RefSeq" id="XP_013423717.1">
    <property type="nucleotide sequence ID" value="XM_013568263.1"/>
</dbReference>
<dbReference type="Proteomes" id="UP000027730">
    <property type="component" value="Unassembled WGS sequence"/>
</dbReference>
<evidence type="ECO:0000256" key="1">
    <source>
        <dbReference type="SAM" id="MobiDB-lite"/>
    </source>
</evidence>
<dbReference type="AlphaFoldDB" id="A0A074WI19"/>
<reference evidence="2 3" key="1">
    <citation type="journal article" date="2014" name="BMC Genomics">
        <title>Genome sequencing of four Aureobasidium pullulans varieties: biotechnological potential, stress tolerance, and description of new species.</title>
        <authorList>
            <person name="Gostin Ar C."/>
            <person name="Ohm R.A."/>
            <person name="Kogej T."/>
            <person name="Sonjak S."/>
            <person name="Turk M."/>
            <person name="Zajc J."/>
            <person name="Zalar P."/>
            <person name="Grube M."/>
            <person name="Sun H."/>
            <person name="Han J."/>
            <person name="Sharma A."/>
            <person name="Chiniquy J."/>
            <person name="Ngan C.Y."/>
            <person name="Lipzen A."/>
            <person name="Barry K."/>
            <person name="Grigoriev I.V."/>
            <person name="Gunde-Cimerman N."/>
        </authorList>
    </citation>
    <scope>NUCLEOTIDE SEQUENCE [LARGE SCALE GENOMIC DNA]</scope>
    <source>
        <strain evidence="2 3">CBS 147.97</strain>
    </source>
</reference>
<organism evidence="2 3">
    <name type="scientific">Aureobasidium namibiae CBS 147.97</name>
    <dbReference type="NCBI Taxonomy" id="1043004"/>
    <lineage>
        <taxon>Eukaryota</taxon>
        <taxon>Fungi</taxon>
        <taxon>Dikarya</taxon>
        <taxon>Ascomycota</taxon>
        <taxon>Pezizomycotina</taxon>
        <taxon>Dothideomycetes</taxon>
        <taxon>Dothideomycetidae</taxon>
        <taxon>Dothideales</taxon>
        <taxon>Saccotheciaceae</taxon>
        <taxon>Aureobasidium</taxon>
    </lineage>
</organism>
<dbReference type="GeneID" id="25414171"/>
<evidence type="ECO:0000313" key="3">
    <source>
        <dbReference type="Proteomes" id="UP000027730"/>
    </source>
</evidence>
<proteinExistence type="predicted"/>
<gene>
    <name evidence="2" type="ORF">M436DRAFT_67138</name>
</gene>